<evidence type="ECO:0000259" key="4">
    <source>
        <dbReference type="PROSITE" id="PS50949"/>
    </source>
</evidence>
<dbReference type="Pfam" id="PF00392">
    <property type="entry name" value="GntR"/>
    <property type="match status" value="1"/>
</dbReference>
<dbReference type="PANTHER" id="PTHR43537">
    <property type="entry name" value="TRANSCRIPTIONAL REGULATOR, GNTR FAMILY"/>
    <property type="match status" value="1"/>
</dbReference>
<dbReference type="SMART" id="SM00345">
    <property type="entry name" value="HTH_GNTR"/>
    <property type="match status" value="1"/>
</dbReference>
<dbReference type="InterPro" id="IPR008920">
    <property type="entry name" value="TF_FadR/GntR_C"/>
</dbReference>
<evidence type="ECO:0000313" key="5">
    <source>
        <dbReference type="EMBL" id="MER8932081.1"/>
    </source>
</evidence>
<dbReference type="InterPro" id="IPR000524">
    <property type="entry name" value="Tscrpt_reg_HTH_GntR"/>
</dbReference>
<evidence type="ECO:0000256" key="2">
    <source>
        <dbReference type="ARBA" id="ARBA00023125"/>
    </source>
</evidence>
<accession>A0ABV1YA91</accession>
<comment type="caution">
    <text evidence="5">The sequence shown here is derived from an EMBL/GenBank/DDBJ whole genome shotgun (WGS) entry which is preliminary data.</text>
</comment>
<protein>
    <submittedName>
        <fullName evidence="5">GntR family transcriptional regulator</fullName>
    </submittedName>
</protein>
<dbReference type="Gene3D" id="1.10.10.10">
    <property type="entry name" value="Winged helix-like DNA-binding domain superfamily/Winged helix DNA-binding domain"/>
    <property type="match status" value="1"/>
</dbReference>
<organism evidence="5 6">
    <name type="scientific">Mesorhizobium opportunistum</name>
    <dbReference type="NCBI Taxonomy" id="593909"/>
    <lineage>
        <taxon>Bacteria</taxon>
        <taxon>Pseudomonadati</taxon>
        <taxon>Pseudomonadota</taxon>
        <taxon>Alphaproteobacteria</taxon>
        <taxon>Hyphomicrobiales</taxon>
        <taxon>Phyllobacteriaceae</taxon>
        <taxon>Mesorhizobium</taxon>
    </lineage>
</organism>
<sequence>MAGAAFRKPGVEIVPLSRETLQDRVYRHVTELILDGSIVPGEMVTVQSLADAFGVSPMPVREALRRLTAANALMVVSGRSIGIPALSRARLIDLRNVRFEIEAIAAAWAAERMDDQGIAQLGLHLNALELANAAGDVKSYLRANHAFHFSIYRAAGSENILNIIENLWLQISPYFNMLHDSGNYSTANEHHQEMFAALRNRDVEAVRQAIRADIDAAFDVLVGLLK</sequence>
<keyword evidence="2" id="KW-0238">DNA-binding</keyword>
<dbReference type="SMART" id="SM00895">
    <property type="entry name" value="FCD"/>
    <property type="match status" value="1"/>
</dbReference>
<dbReference type="Gene3D" id="1.20.120.530">
    <property type="entry name" value="GntR ligand-binding domain-like"/>
    <property type="match status" value="1"/>
</dbReference>
<dbReference type="PROSITE" id="PS50949">
    <property type="entry name" value="HTH_GNTR"/>
    <property type="match status" value="1"/>
</dbReference>
<feature type="domain" description="HTH gntR-type" evidence="4">
    <location>
        <begin position="19"/>
        <end position="86"/>
    </location>
</feature>
<dbReference type="EMBL" id="JAMYPJ010000003">
    <property type="protein sequence ID" value="MER8932081.1"/>
    <property type="molecule type" value="Genomic_DNA"/>
</dbReference>
<dbReference type="PANTHER" id="PTHR43537:SF39">
    <property type="entry name" value="HTH-TYPE TRANSCRIPTIONAL REGULATOR MCBR"/>
    <property type="match status" value="1"/>
</dbReference>
<keyword evidence="1" id="KW-0805">Transcription regulation</keyword>
<reference evidence="5 6" key="1">
    <citation type="journal article" date="2024" name="Proc. Natl. Acad. Sci. U.S.A.">
        <title>The evolutionary genomics of adaptation to stress in wild rhizobium bacteria.</title>
        <authorList>
            <person name="Kehlet-Delgado H."/>
            <person name="Montoya A.P."/>
            <person name="Jensen K.T."/>
            <person name="Wendlandt C.E."/>
            <person name="Dexheimer C."/>
            <person name="Roberts M."/>
            <person name="Torres Martinez L."/>
            <person name="Friesen M.L."/>
            <person name="Griffitts J.S."/>
            <person name="Porter S.S."/>
        </authorList>
    </citation>
    <scope>NUCLEOTIDE SEQUENCE [LARGE SCALE GENOMIC DNA]</scope>
    <source>
        <strain evidence="5 6">M0729</strain>
    </source>
</reference>
<keyword evidence="6" id="KW-1185">Reference proteome</keyword>
<dbReference type="InterPro" id="IPR011711">
    <property type="entry name" value="GntR_C"/>
</dbReference>
<dbReference type="Proteomes" id="UP001464387">
    <property type="component" value="Unassembled WGS sequence"/>
</dbReference>
<proteinExistence type="predicted"/>
<dbReference type="Pfam" id="PF07729">
    <property type="entry name" value="FCD"/>
    <property type="match status" value="1"/>
</dbReference>
<evidence type="ECO:0000256" key="1">
    <source>
        <dbReference type="ARBA" id="ARBA00023015"/>
    </source>
</evidence>
<dbReference type="InterPro" id="IPR036388">
    <property type="entry name" value="WH-like_DNA-bd_sf"/>
</dbReference>
<evidence type="ECO:0000313" key="6">
    <source>
        <dbReference type="Proteomes" id="UP001464387"/>
    </source>
</evidence>
<evidence type="ECO:0000256" key="3">
    <source>
        <dbReference type="ARBA" id="ARBA00023163"/>
    </source>
</evidence>
<dbReference type="SUPFAM" id="SSF48008">
    <property type="entry name" value="GntR ligand-binding domain-like"/>
    <property type="match status" value="1"/>
</dbReference>
<dbReference type="SUPFAM" id="SSF46785">
    <property type="entry name" value="Winged helix' DNA-binding domain"/>
    <property type="match status" value="1"/>
</dbReference>
<name>A0ABV1YA91_9HYPH</name>
<gene>
    <name evidence="5" type="ORF">NKI33_03750</name>
</gene>
<dbReference type="RefSeq" id="WP_287270525.1">
    <property type="nucleotide sequence ID" value="NZ_JAMYMY010000002.1"/>
</dbReference>
<dbReference type="InterPro" id="IPR036390">
    <property type="entry name" value="WH_DNA-bd_sf"/>
</dbReference>
<keyword evidence="3" id="KW-0804">Transcription</keyword>